<proteinExistence type="inferred from homology"/>
<gene>
    <name evidence="5" type="ORF">EZV62_017266</name>
</gene>
<dbReference type="InterPro" id="IPR028144">
    <property type="entry name" value="CYSTM_dom"/>
</dbReference>
<dbReference type="InterPro" id="IPR000953">
    <property type="entry name" value="Chromo/chromo_shadow_dom"/>
</dbReference>
<dbReference type="SUPFAM" id="SSF54160">
    <property type="entry name" value="Chromo domain-like"/>
    <property type="match status" value="1"/>
</dbReference>
<name>A0A5C7HFP0_9ROSI</name>
<dbReference type="PROSITE" id="PS50013">
    <property type="entry name" value="CHROMO_2"/>
    <property type="match status" value="1"/>
</dbReference>
<dbReference type="GO" id="GO:0016020">
    <property type="term" value="C:membrane"/>
    <property type="evidence" value="ECO:0007669"/>
    <property type="project" value="UniProtKB-SubCell"/>
</dbReference>
<dbReference type="Pfam" id="PF00385">
    <property type="entry name" value="Chromo"/>
    <property type="match status" value="1"/>
</dbReference>
<dbReference type="InterPro" id="IPR023780">
    <property type="entry name" value="Chromo_domain"/>
</dbReference>
<dbReference type="EMBL" id="VAHF01000008">
    <property type="protein sequence ID" value="TXG55953.1"/>
    <property type="molecule type" value="Genomic_DNA"/>
</dbReference>
<accession>A0A5C7HFP0</accession>
<evidence type="ECO:0000256" key="2">
    <source>
        <dbReference type="ARBA" id="ARBA00009444"/>
    </source>
</evidence>
<comment type="similarity">
    <text evidence="2">Belongs to the CYSTM1 family.</text>
</comment>
<dbReference type="CDD" id="cd00024">
    <property type="entry name" value="CD_CSD"/>
    <property type="match status" value="1"/>
</dbReference>
<evidence type="ECO:0000313" key="5">
    <source>
        <dbReference type="EMBL" id="TXG55953.1"/>
    </source>
</evidence>
<evidence type="ECO:0000313" key="6">
    <source>
        <dbReference type="Proteomes" id="UP000323000"/>
    </source>
</evidence>
<dbReference type="Gene3D" id="2.40.50.40">
    <property type="match status" value="1"/>
</dbReference>
<sequence>MAPLPLESRTSEFATDFATHMHDLHTEVRRQIALSNDNYKLAADVHRRPLEFGEGDFVMVCICPARFPPHSVKKLHAHAIGPFRVLNRLGSNAYLLDLLAYLTISPMFYVSDLYPYRGTFEPPIISSDVSASPSSSPLPCIPHVAANHVDQVEQILDDRLVTSTQGGCRQFLVRWHGRSSTEDTWISESEVRGLAPSLLEDYLQHHSLESSSFQPGENDGEVVRDLRTYVRPHSDGKNQPLKAHGQPAKQKTGKKIKCPMCAPCATRSKKKGNGGFIEGCLAALCCCWVCDMCFDCSVVVG</sequence>
<comment type="subcellular location">
    <subcellularLocation>
        <location evidence="1">Membrane</location>
    </subcellularLocation>
</comment>
<reference evidence="6" key="1">
    <citation type="journal article" date="2019" name="Gigascience">
        <title>De novo genome assembly of the endangered Acer yangbiense, a plant species with extremely small populations endemic to Yunnan Province, China.</title>
        <authorList>
            <person name="Yang J."/>
            <person name="Wariss H.M."/>
            <person name="Tao L."/>
            <person name="Zhang R."/>
            <person name="Yun Q."/>
            <person name="Hollingsworth P."/>
            <person name="Dao Z."/>
            <person name="Luo G."/>
            <person name="Guo H."/>
            <person name="Ma Y."/>
            <person name="Sun W."/>
        </authorList>
    </citation>
    <scope>NUCLEOTIDE SEQUENCE [LARGE SCALE GENOMIC DNA]</scope>
    <source>
        <strain evidence="6">cv. Malutang</strain>
    </source>
</reference>
<evidence type="ECO:0000256" key="3">
    <source>
        <dbReference type="ARBA" id="ARBA00023136"/>
    </source>
</evidence>
<dbReference type="OrthoDB" id="1935586at2759"/>
<dbReference type="Pfam" id="PF12734">
    <property type="entry name" value="CYSTM"/>
    <property type="match status" value="1"/>
</dbReference>
<dbReference type="Pfam" id="PF24626">
    <property type="entry name" value="SH3_Tf2-1"/>
    <property type="match status" value="1"/>
</dbReference>
<dbReference type="SMART" id="SM00298">
    <property type="entry name" value="CHROMO"/>
    <property type="match status" value="1"/>
</dbReference>
<evidence type="ECO:0000256" key="1">
    <source>
        <dbReference type="ARBA" id="ARBA00004370"/>
    </source>
</evidence>
<keyword evidence="6" id="KW-1185">Reference proteome</keyword>
<dbReference type="InterPro" id="IPR056924">
    <property type="entry name" value="SH3_Tf2-1"/>
</dbReference>
<keyword evidence="3" id="KW-0472">Membrane</keyword>
<dbReference type="Proteomes" id="UP000323000">
    <property type="component" value="Chromosome 8"/>
</dbReference>
<protein>
    <recommendedName>
        <fullName evidence="4">Chromo domain-containing protein</fullName>
    </recommendedName>
</protein>
<evidence type="ECO:0000259" key="4">
    <source>
        <dbReference type="PROSITE" id="PS50013"/>
    </source>
</evidence>
<dbReference type="AlphaFoldDB" id="A0A5C7HFP0"/>
<dbReference type="InterPro" id="IPR016197">
    <property type="entry name" value="Chromo-like_dom_sf"/>
</dbReference>
<comment type="caution">
    <text evidence="5">The sequence shown here is derived from an EMBL/GenBank/DDBJ whole genome shotgun (WGS) entry which is preliminary data.</text>
</comment>
<organism evidence="5 6">
    <name type="scientific">Acer yangbiense</name>
    <dbReference type="NCBI Taxonomy" id="1000413"/>
    <lineage>
        <taxon>Eukaryota</taxon>
        <taxon>Viridiplantae</taxon>
        <taxon>Streptophyta</taxon>
        <taxon>Embryophyta</taxon>
        <taxon>Tracheophyta</taxon>
        <taxon>Spermatophyta</taxon>
        <taxon>Magnoliopsida</taxon>
        <taxon>eudicotyledons</taxon>
        <taxon>Gunneridae</taxon>
        <taxon>Pentapetalae</taxon>
        <taxon>rosids</taxon>
        <taxon>malvids</taxon>
        <taxon>Sapindales</taxon>
        <taxon>Sapindaceae</taxon>
        <taxon>Hippocastanoideae</taxon>
        <taxon>Acereae</taxon>
        <taxon>Acer</taxon>
    </lineage>
</organism>
<feature type="domain" description="Chromo" evidence="4">
    <location>
        <begin position="150"/>
        <end position="214"/>
    </location>
</feature>